<feature type="binding site" evidence="10 12">
    <location>
        <begin position="258"/>
        <end position="261"/>
    </location>
    <ligand>
        <name>substrate</name>
    </ligand>
</feature>
<feature type="binding site" evidence="10 13">
    <location>
        <position position="400"/>
    </location>
    <ligand>
        <name>Mn(2+)</name>
        <dbReference type="ChEBI" id="CHEBI:29035"/>
        <label>1</label>
    </ligand>
</feature>
<evidence type="ECO:0000256" key="3">
    <source>
        <dbReference type="ARBA" id="ARBA00008819"/>
    </source>
</evidence>
<evidence type="ECO:0000256" key="13">
    <source>
        <dbReference type="PIRSR" id="PIRSR001492-3"/>
    </source>
</evidence>
<keyword evidence="8 10" id="KW-0413">Isomerase</keyword>
<feature type="binding site" evidence="10 13">
    <location>
        <position position="460"/>
    </location>
    <ligand>
        <name>Mn(2+)</name>
        <dbReference type="ChEBI" id="CHEBI:29035"/>
        <label>1</label>
    </ligand>
</feature>
<dbReference type="SUPFAM" id="SSF64158">
    <property type="entry name" value="2,3-Bisphosphoglycerate-independent phosphoglycerate mutase, substrate-binding domain"/>
    <property type="match status" value="1"/>
</dbReference>
<dbReference type="FunFam" id="3.40.720.10:FF:000001">
    <property type="entry name" value="2,3-bisphosphoglycerate-independent phosphoglycerate mutase"/>
    <property type="match status" value="1"/>
</dbReference>
<evidence type="ECO:0000259" key="15">
    <source>
        <dbReference type="Pfam" id="PF06415"/>
    </source>
</evidence>
<accession>A0A6I0F5S8</accession>
<evidence type="ECO:0000256" key="7">
    <source>
        <dbReference type="ARBA" id="ARBA00023211"/>
    </source>
</evidence>
<evidence type="ECO:0000259" key="14">
    <source>
        <dbReference type="Pfam" id="PF01676"/>
    </source>
</evidence>
<dbReference type="Gene3D" id="3.40.1450.10">
    <property type="entry name" value="BPG-independent phosphoglycerate mutase, domain B"/>
    <property type="match status" value="1"/>
</dbReference>
<keyword evidence="6 10" id="KW-0324">Glycolysis</keyword>
<dbReference type="AlphaFoldDB" id="A0A6I0F5S8"/>
<feature type="binding site" evidence="10 12">
    <location>
        <position position="185"/>
    </location>
    <ligand>
        <name>substrate</name>
    </ligand>
</feature>
<comment type="similarity">
    <text evidence="3 10">Belongs to the BPG-independent phosphoglycerate mutase family.</text>
</comment>
<evidence type="ECO:0000256" key="11">
    <source>
        <dbReference type="PIRSR" id="PIRSR001492-1"/>
    </source>
</evidence>
<evidence type="ECO:0000256" key="1">
    <source>
        <dbReference type="ARBA" id="ARBA00000370"/>
    </source>
</evidence>
<reference evidence="16 17" key="1">
    <citation type="submission" date="2019-10" db="EMBL/GenBank/DDBJ databases">
        <title>Alkaliphilus serpentinus sp. nov. and Alkaliphilus pronyensis sp. nov., two novel anaerobic alkaliphilic species isolated from the serpentinized-hosted hydrothermal field of the Prony Bay (New Caledonia).</title>
        <authorList>
            <person name="Postec A."/>
        </authorList>
    </citation>
    <scope>NUCLEOTIDE SEQUENCE [LARGE SCALE GENOMIC DNA]</scope>
    <source>
        <strain evidence="16 17">LacV</strain>
    </source>
</reference>
<evidence type="ECO:0000313" key="17">
    <source>
        <dbReference type="Proteomes" id="UP000432715"/>
    </source>
</evidence>
<comment type="function">
    <text evidence="10">Catalyzes the interconversion of 2-phosphoglycerate and 3-phosphoglycerate.</text>
</comment>
<dbReference type="GO" id="GO:0043937">
    <property type="term" value="P:regulation of sporulation"/>
    <property type="evidence" value="ECO:0007669"/>
    <property type="project" value="UniProtKB-ARBA"/>
</dbReference>
<dbReference type="Pfam" id="PF01676">
    <property type="entry name" value="Metalloenzyme"/>
    <property type="match status" value="1"/>
</dbReference>
<comment type="catalytic activity">
    <reaction evidence="1 10">
        <text>(2R)-2-phosphoglycerate = (2R)-3-phosphoglycerate</text>
        <dbReference type="Rhea" id="RHEA:15901"/>
        <dbReference type="ChEBI" id="CHEBI:58272"/>
        <dbReference type="ChEBI" id="CHEBI:58289"/>
        <dbReference type="EC" id="5.4.2.12"/>
    </reaction>
</comment>
<feature type="binding site" evidence="10 12">
    <location>
        <position position="191"/>
    </location>
    <ligand>
        <name>substrate</name>
    </ligand>
</feature>
<evidence type="ECO:0000313" key="16">
    <source>
        <dbReference type="EMBL" id="KAB3530095.1"/>
    </source>
</evidence>
<keyword evidence="7 10" id="KW-0464">Manganese</keyword>
<evidence type="ECO:0000256" key="6">
    <source>
        <dbReference type="ARBA" id="ARBA00023152"/>
    </source>
</evidence>
<keyword evidence="17" id="KW-1185">Reference proteome</keyword>
<dbReference type="SUPFAM" id="SSF53649">
    <property type="entry name" value="Alkaline phosphatase-like"/>
    <property type="match status" value="1"/>
</dbReference>
<dbReference type="InterPro" id="IPR011258">
    <property type="entry name" value="BPG-indep_PGM_N"/>
</dbReference>
<dbReference type="NCBIfam" id="TIGR01307">
    <property type="entry name" value="pgm_bpd_ind"/>
    <property type="match status" value="1"/>
</dbReference>
<dbReference type="PANTHER" id="PTHR31637">
    <property type="entry name" value="2,3-BISPHOSPHOGLYCERATE-INDEPENDENT PHOSPHOGLYCERATE MUTASE"/>
    <property type="match status" value="1"/>
</dbReference>
<evidence type="ECO:0000256" key="10">
    <source>
        <dbReference type="HAMAP-Rule" id="MF_01038"/>
    </source>
</evidence>
<organism evidence="16 17">
    <name type="scientific">Alkaliphilus pronyensis</name>
    <dbReference type="NCBI Taxonomy" id="1482732"/>
    <lineage>
        <taxon>Bacteria</taxon>
        <taxon>Bacillati</taxon>
        <taxon>Bacillota</taxon>
        <taxon>Clostridia</taxon>
        <taxon>Peptostreptococcales</taxon>
        <taxon>Natronincolaceae</taxon>
        <taxon>Alkaliphilus</taxon>
    </lineage>
</organism>
<dbReference type="OrthoDB" id="9800863at2"/>
<proteinExistence type="inferred from homology"/>
<dbReference type="UniPathway" id="UPA00109">
    <property type="reaction ID" value="UER00186"/>
</dbReference>
<dbReference type="Gene3D" id="3.40.720.10">
    <property type="entry name" value="Alkaline Phosphatase, subunit A"/>
    <property type="match status" value="1"/>
</dbReference>
<dbReference type="InterPro" id="IPR006124">
    <property type="entry name" value="Metalloenzyme"/>
</dbReference>
<dbReference type="CDD" id="cd16010">
    <property type="entry name" value="iPGM"/>
    <property type="match status" value="1"/>
</dbReference>
<name>A0A6I0F5S8_9FIRM</name>
<gene>
    <name evidence="10" type="primary">gpmI</name>
    <name evidence="16" type="ORF">F8154_14255</name>
</gene>
<feature type="binding site" evidence="10 13">
    <location>
        <position position="404"/>
    </location>
    <ligand>
        <name>Mn(2+)</name>
        <dbReference type="ChEBI" id="CHEBI:29035"/>
        <label>1</label>
    </ligand>
</feature>
<dbReference type="PIRSF" id="PIRSF001492">
    <property type="entry name" value="IPGAM"/>
    <property type="match status" value="1"/>
</dbReference>
<comment type="subunit">
    <text evidence="10">Monomer.</text>
</comment>
<protein>
    <recommendedName>
        <fullName evidence="9 10">2,3-bisphosphoglycerate-independent phosphoglycerate mutase</fullName>
        <shortName evidence="10">BPG-independent PGAM</shortName>
        <shortName evidence="10">Phosphoglyceromutase</shortName>
        <shortName evidence="10">iPGM</shortName>
        <ecNumber evidence="4 10">5.4.2.12</ecNumber>
    </recommendedName>
</protein>
<feature type="binding site" evidence="10 13">
    <location>
        <position position="12"/>
    </location>
    <ligand>
        <name>Mn(2+)</name>
        <dbReference type="ChEBI" id="CHEBI:29035"/>
        <label>2</label>
    </ligand>
</feature>
<dbReference type="Proteomes" id="UP000432715">
    <property type="component" value="Unassembled WGS sequence"/>
</dbReference>
<dbReference type="InterPro" id="IPR017850">
    <property type="entry name" value="Alkaline_phosphatase_core_sf"/>
</dbReference>
<dbReference type="Pfam" id="PF06415">
    <property type="entry name" value="iPGM_N"/>
    <property type="match status" value="1"/>
</dbReference>
<feature type="binding site" evidence="10 12">
    <location>
        <position position="123"/>
    </location>
    <ligand>
        <name>substrate</name>
    </ligand>
</feature>
<feature type="binding site" evidence="10 13">
    <location>
        <position position="62"/>
    </location>
    <ligand>
        <name>Mn(2+)</name>
        <dbReference type="ChEBI" id="CHEBI:29035"/>
        <label>2</label>
    </ligand>
</feature>
<evidence type="ECO:0000256" key="4">
    <source>
        <dbReference type="ARBA" id="ARBA00012026"/>
    </source>
</evidence>
<evidence type="ECO:0000256" key="2">
    <source>
        <dbReference type="ARBA" id="ARBA00004798"/>
    </source>
</evidence>
<evidence type="ECO:0000256" key="9">
    <source>
        <dbReference type="ARBA" id="ARBA00071648"/>
    </source>
</evidence>
<feature type="binding site" evidence="10 13">
    <location>
        <position position="442"/>
    </location>
    <ligand>
        <name>Mn(2+)</name>
        <dbReference type="ChEBI" id="CHEBI:29035"/>
        <label>2</label>
    </ligand>
</feature>
<dbReference type="GO" id="GO:0030145">
    <property type="term" value="F:manganese ion binding"/>
    <property type="evidence" value="ECO:0007669"/>
    <property type="project" value="UniProtKB-UniRule"/>
</dbReference>
<comment type="pathway">
    <text evidence="2 10">Carbohydrate degradation; glycolysis; pyruvate from D-glyceraldehyde 3-phosphate: step 3/5.</text>
</comment>
<comment type="cofactor">
    <cofactor evidence="10">
        <name>Mn(2+)</name>
        <dbReference type="ChEBI" id="CHEBI:29035"/>
    </cofactor>
    <text evidence="10">Binds 2 manganese ions per subunit.</text>
</comment>
<feature type="binding site" evidence="10 12">
    <location>
        <begin position="153"/>
        <end position="154"/>
    </location>
    <ligand>
        <name>substrate</name>
    </ligand>
</feature>
<dbReference type="GO" id="GO:0004619">
    <property type="term" value="F:phosphoglycerate mutase activity"/>
    <property type="evidence" value="ECO:0007669"/>
    <property type="project" value="UniProtKB-UniRule"/>
</dbReference>
<keyword evidence="5 10" id="KW-0479">Metal-binding</keyword>
<dbReference type="HAMAP" id="MF_01038">
    <property type="entry name" value="GpmI"/>
    <property type="match status" value="1"/>
</dbReference>
<sequence length="512" mass="56377">MMKKPVALIILDGFGISEGKLGNGIKAASLPIYNKLLNQYPHTEISASGMAVGLPEGQMGNSEVGHLNIGAGRIVYQELTRISREIELGEFYKNPQLLKAVKAAKENNQKLHLMGLVSDGGVHSHINHLVALLKLAESEGLKDVAIHCFLDGRDTPPQSALEYIQELEEKIEEIGIGFIATISGRYYAMDRDLRWERIKQAYDALVLGEGRKANSPQEAIEIAYQQGENDEFVIPTVIITLQSGKVQANDSVIFFNFRPDRGREMTRALTEVDFEGFIREKGYFTLCFVTMTQYDKTFNNVNVAYPPQSLKNTLGEYISNKGLSQLRIAETEKYAHVTYFFNGGVEKPNLNEERKMIPSPKVATYDLQPEMSAKEVTDALIVELDKDKHDLIVLNYANPDMVGHTGVMDAVVKALEAVDACLGRVVDKIIAKGGTAIVTSDHGNAELLIDEETGTPVTAHTTNPVPLILVGSDNVELAEDGKLCDIAPTLLELLGLEKPEEMTGVSLIRRHG</sequence>
<comment type="caution">
    <text evidence="16">The sequence shown here is derived from an EMBL/GenBank/DDBJ whole genome shotgun (WGS) entry which is preliminary data.</text>
</comment>
<evidence type="ECO:0000256" key="8">
    <source>
        <dbReference type="ARBA" id="ARBA00023235"/>
    </source>
</evidence>
<dbReference type="EC" id="5.4.2.12" evidence="4 10"/>
<feature type="domain" description="Metalloenzyme" evidence="14">
    <location>
        <begin position="4"/>
        <end position="498"/>
    </location>
</feature>
<dbReference type="GO" id="GO:0006007">
    <property type="term" value="P:glucose catabolic process"/>
    <property type="evidence" value="ECO:0007669"/>
    <property type="project" value="InterPro"/>
</dbReference>
<feature type="domain" description="BPG-independent PGAM N-terminal" evidence="15">
    <location>
        <begin position="82"/>
        <end position="296"/>
    </location>
</feature>
<dbReference type="GO" id="GO:0006096">
    <property type="term" value="P:glycolytic process"/>
    <property type="evidence" value="ECO:0007669"/>
    <property type="project" value="UniProtKB-UniRule"/>
</dbReference>
<dbReference type="InterPro" id="IPR036646">
    <property type="entry name" value="PGAM_B_sf"/>
</dbReference>
<dbReference type="FunFam" id="3.40.1450.10:FF:000001">
    <property type="entry name" value="2,3-bisphosphoglycerate-independent phosphoglycerate mutase"/>
    <property type="match status" value="1"/>
</dbReference>
<dbReference type="EMBL" id="WBZC01000074">
    <property type="protein sequence ID" value="KAB3530095.1"/>
    <property type="molecule type" value="Genomic_DNA"/>
</dbReference>
<dbReference type="PANTHER" id="PTHR31637:SF0">
    <property type="entry name" value="2,3-BISPHOSPHOGLYCERATE-INDEPENDENT PHOSPHOGLYCERATE MUTASE"/>
    <property type="match status" value="1"/>
</dbReference>
<feature type="active site" description="Phosphoserine intermediate" evidence="10 11">
    <location>
        <position position="62"/>
    </location>
</feature>
<dbReference type="GO" id="GO:0005829">
    <property type="term" value="C:cytosol"/>
    <property type="evidence" value="ECO:0007669"/>
    <property type="project" value="TreeGrafter"/>
</dbReference>
<feature type="binding site" evidence="10 13">
    <location>
        <position position="441"/>
    </location>
    <ligand>
        <name>Mn(2+)</name>
        <dbReference type="ChEBI" id="CHEBI:29035"/>
        <label>2</label>
    </ligand>
</feature>
<dbReference type="InterPro" id="IPR005995">
    <property type="entry name" value="Pgm_bpd_ind"/>
</dbReference>
<evidence type="ECO:0000256" key="12">
    <source>
        <dbReference type="PIRSR" id="PIRSR001492-2"/>
    </source>
</evidence>
<feature type="binding site" evidence="10 12">
    <location>
        <position position="333"/>
    </location>
    <ligand>
        <name>substrate</name>
    </ligand>
</feature>
<evidence type="ECO:0000256" key="5">
    <source>
        <dbReference type="ARBA" id="ARBA00022723"/>
    </source>
</evidence>